<proteinExistence type="predicted"/>
<dbReference type="AlphaFoldDB" id="A0A150HY16"/>
<accession>A0A150HY16</accession>
<dbReference type="RefSeq" id="WP_061524035.1">
    <property type="nucleotide sequence ID" value="NZ_JRHX01000030.1"/>
</dbReference>
<gene>
    <name evidence="1" type="ORF">AVENLUH13518_00728</name>
</gene>
<name>A0A150HY16_9GAMM</name>
<comment type="caution">
    <text evidence="1">The sequence shown here is derived from an EMBL/GenBank/DDBJ whole genome shotgun (WGS) entry which is preliminary data.</text>
</comment>
<dbReference type="EMBL" id="JRHX01000030">
    <property type="protein sequence ID" value="KXZ72117.1"/>
    <property type="molecule type" value="Genomic_DNA"/>
</dbReference>
<dbReference type="Proteomes" id="UP000075544">
    <property type="component" value="Unassembled WGS sequence"/>
</dbReference>
<dbReference type="PATRIC" id="fig|52133.19.peg.750"/>
<evidence type="ECO:0000313" key="2">
    <source>
        <dbReference type="Proteomes" id="UP000075544"/>
    </source>
</evidence>
<protein>
    <submittedName>
        <fullName evidence="1">Uncharacterized protein</fullName>
    </submittedName>
</protein>
<organism evidence="1 2">
    <name type="scientific">Acinetobacter venetianus</name>
    <dbReference type="NCBI Taxonomy" id="52133"/>
    <lineage>
        <taxon>Bacteria</taxon>
        <taxon>Pseudomonadati</taxon>
        <taxon>Pseudomonadota</taxon>
        <taxon>Gammaproteobacteria</taxon>
        <taxon>Moraxellales</taxon>
        <taxon>Moraxellaceae</taxon>
        <taxon>Acinetobacter</taxon>
    </lineage>
</organism>
<sequence length="205" mass="23386">MSELVEINENQLLTLSNDQLIEEFKSSLSITVHHIQKMAVIWKILTERGVDLSAWKKGLLEFLPQIATGNLLPEVITEFAGQKNLILTLSRIPTQKQKLLLDAGTVQKLDITGDNQEIVKDVELTDLKNSDLAQVFKENDIRDVGEQRLYLLKNSLTKPKEDKTKRKTLRKVEISGKYLLIGDDSQILLESILHQLSENYHITEK</sequence>
<evidence type="ECO:0000313" key="1">
    <source>
        <dbReference type="EMBL" id="KXZ72117.1"/>
    </source>
</evidence>
<reference evidence="1 2" key="1">
    <citation type="journal article" date="2016" name="Sci. Rep.">
        <title>Genomic and phenotypic characterization of the species Acinetobacter venetianus.</title>
        <authorList>
            <person name="Fondi M."/>
            <person name="Maida I."/>
            <person name="Perrin E."/>
            <person name="Orlandini V."/>
            <person name="La Torre L."/>
            <person name="Bosi E."/>
            <person name="Negroni A."/>
            <person name="Zanaroli G."/>
            <person name="Fava F."/>
            <person name="Decorosi F."/>
            <person name="Giovannetti L."/>
            <person name="Viti C."/>
            <person name="Vaneechoutte M."/>
            <person name="Dijkshoorn L."/>
            <person name="Fani R."/>
        </authorList>
    </citation>
    <scope>NUCLEOTIDE SEQUENCE [LARGE SCALE GENOMIC DNA]</scope>
    <source>
        <strain evidence="1 2">LUH13518</strain>
    </source>
</reference>